<comment type="caution">
    <text evidence="9">The sequence shown here is derived from an EMBL/GenBank/DDBJ whole genome shotgun (WGS) entry which is preliminary data.</text>
</comment>
<dbReference type="InterPro" id="IPR051425">
    <property type="entry name" value="Formin_Homology"/>
</dbReference>
<keyword evidence="4 7" id="KW-0472">Membrane</keyword>
<feature type="coiled-coil region" evidence="5">
    <location>
        <begin position="1250"/>
        <end position="1308"/>
    </location>
</feature>
<evidence type="ECO:0000256" key="5">
    <source>
        <dbReference type="SAM" id="Coils"/>
    </source>
</evidence>
<keyword evidence="2 7" id="KW-0812">Transmembrane</keyword>
<keyword evidence="3 7" id="KW-1133">Transmembrane helix</keyword>
<gene>
    <name evidence="9" type="ORF">CYMTET_46717</name>
</gene>
<evidence type="ECO:0000256" key="7">
    <source>
        <dbReference type="SAM" id="Phobius"/>
    </source>
</evidence>
<keyword evidence="5" id="KW-0175">Coiled coil</keyword>
<dbReference type="InterPro" id="IPR013122">
    <property type="entry name" value="PKD1_2_channel"/>
</dbReference>
<feature type="transmembrane region" description="Helical" evidence="7">
    <location>
        <begin position="1878"/>
        <end position="1900"/>
    </location>
</feature>
<feature type="region of interest" description="Disordered" evidence="6">
    <location>
        <begin position="13"/>
        <end position="92"/>
    </location>
</feature>
<evidence type="ECO:0000313" key="9">
    <source>
        <dbReference type="EMBL" id="KAK3243640.1"/>
    </source>
</evidence>
<evidence type="ECO:0000259" key="8">
    <source>
        <dbReference type="Pfam" id="PF08016"/>
    </source>
</evidence>
<feature type="transmembrane region" description="Helical" evidence="7">
    <location>
        <begin position="1838"/>
        <end position="1858"/>
    </location>
</feature>
<feature type="compositionally biased region" description="Basic residues" evidence="6">
    <location>
        <begin position="13"/>
        <end position="25"/>
    </location>
</feature>
<protein>
    <recommendedName>
        <fullName evidence="8">Polycystin cation channel PKD1/PKD2 domain-containing protein</fullName>
    </recommendedName>
</protein>
<evidence type="ECO:0000313" key="10">
    <source>
        <dbReference type="Proteomes" id="UP001190700"/>
    </source>
</evidence>
<feature type="compositionally biased region" description="Pro residues" evidence="6">
    <location>
        <begin position="28"/>
        <end position="50"/>
    </location>
</feature>
<feature type="compositionally biased region" description="Pro residues" evidence="6">
    <location>
        <begin position="71"/>
        <end position="89"/>
    </location>
</feature>
<keyword evidence="10" id="KW-1185">Reference proteome</keyword>
<evidence type="ECO:0000256" key="2">
    <source>
        <dbReference type="ARBA" id="ARBA00022692"/>
    </source>
</evidence>
<feature type="transmembrane region" description="Helical" evidence="7">
    <location>
        <begin position="1618"/>
        <end position="1637"/>
    </location>
</feature>
<feature type="compositionally biased region" description="Low complexity" evidence="6">
    <location>
        <begin position="51"/>
        <end position="70"/>
    </location>
</feature>
<evidence type="ECO:0000256" key="6">
    <source>
        <dbReference type="SAM" id="MobiDB-lite"/>
    </source>
</evidence>
<sequence>MLLHRLHSHLHLPHLHPHPHPHRALHLPLPPTTPTEPSTSFPPPPHPPLHPTSTFSSFPISPSTSSFPTAAPAPPPPPSPPPPSPPPGSIPLLHSTITVHNLSFSLLDDAGFNATFQVDFARQLADASAGVVGPEDVVITSLASGSVVVSSVVYFPAGSEEAAQVLAASLAADPTAIFSSFLSSSGSYAAYGVTNWPSPPPPPSSPPPALPPLPPQPPVGEVVAFNVITDVVITGLDVHSFDNPVFSYTFHEKYEAQVAESAGVETSAVAITSITGGSVLVTSTILFPTSMDRVAVEAFTDMFTNGGVSDIFTDPEFQTYGSFFVEKVETEADVVLVSDLGEEHDEATAAELDTEGPQITLRGPAVLSLPQLGQYTELGAVAFDEQDGCLLVSISGAEQINSTVATTDATPPVAVTYTATDAAGNARHTTRWVVVEGLCEPPSYLCPEATPQTPVCSACASADTCLCLPPVTNGPPGAGSAPGGHTPFIDAKPPVISLLGSGTAGKSAKGTMVMTETVEIGWPYEDEGASAWDSMEGRVTHRISSFGVAAIDTSMVTEPEQPWVVRYDVDDSVGNLAAHAERRVIVVRSCGWAGPGERLCGDSACSQQGLCKLEPPAPPPSPAQRAPPTITLLGPTEVQIQQGQSYVRCSKACHLTHVCDQGVEAVDELDGFLSSFITACGASWAEEGVRGCGITARSPPGRHTVTFLARNSAGHSASVERTVVVLRTCPTGEELCADQETCSQGGTCPVNEGSQESQPGVVDQDPTIQLLDHAAVQGRYVSVQQGSSYDLCTTAQLTSPTGEELCEPGASAWDDAGRDLSDAVIVCPSEECVWRGCPGHELKWKSLGTCLNTSAEVGTTFDILFMVVDSSTVPRRNATAVRTVTITGTCPAGQDACSLSGGAEFCTTTPCDVLQALMGDDAKGEPLVTLLGPSSVRIPYGSGSALRPCASSSAASSGQCYATAWDGADGDLSSSLWMEAEVAANDGEDSCVPETLLQGRCQPGRYRYIYSVSNQAGDSGQAGVLVSVAEAGTVTSTVALAMEAASSEELQAAAEALLDPVSADARAFCSGLAAMLTSTSGGEVAADDVSITWVTTEGPAASGRLLVTFVVEVYVDPVTSAVAGARRLHTGDASADDPVSQRTSAVSESLVAGVTSDGALSSYLAAAATAEGSQMATAVAGLVGDVTSERVSATVPGGTDLMAATLSEEMLGMVAERGRMANAISTVEGLVQSAGGDPASWRLALVEAWTEKLEAEVEHTEALLESVQSARTKAEQQVATAILTSLSLKEAQTRVEEEMEQIIAAIGEEETDGAATCGRLGEARFSFVPGELARAPLPAAAAAEGGRNSTSTLQHRRLVALDEYVQPLIREMGNQLDLKAFSQRLPTGPEPLQNDYLEHADWALSSVAGRAPIGVQAKPPDALKHYIGVGSGNRLVGDLIISVERRADTPKQCSHSYPQLAPRSCPLGVPVQSIYGSDPVFSKVSALYRPDLQDEIPRFYNTSVGSEELIHTATMLRPQPFAARPMASQVGGYNYDIDAGLGQYRAQQVYTFLSDGILIDSQTTKVTMQVVTFNAVLGAWTNCYAAWIRTSGGSWHTAFQEFSVDAINWDTYVYEPAGLAWVGLLLLWALVSFYVGYKEFVHFCKYILQYKADKLCFGPIQWIELKAEACVSYICKVSNALTVAGASFQLASVFLYFIGQYLVYEFSPKASYEVYDDLYTDARYFLPKKLAAEAAIEKAPGHATSPSANGSPALAGERWRLAAWRLMTVSQADVDDDLVALTGDTQALWWMMVLKPRTRRSQSVRTFTFLRGRTRREQWEDIDTMILQINRASLMNRLYWNLQAARVIVMLMRILFYMRFNKRLAMVTSTLKQEAGDILHWLAVWLLSVGGYVVLGNILYGERYAFFAKYDGNAVRFVLELATSGTYHRLHKLDSALVRGEGQLFAEALYIFSFFWLLWVVMKNVLLAIIAMGLAKVKLDAEFTACQPIAIEMKRQWAYFFHRCGRQWPRDEKVVHTLKVAAMMIHMNNVQRGKKGGSRRALFGKSSQDLLFDDEVKLSSRRRKAVMLTDTTEPSSELADRRATMGVKAAAAQMKVAGKHRKNVRRSFILGEVLGERNSTTDAQAGSSKLTRGADVGNPLHATAVMKQYAFNTDAVQAKREWDTEHSLFLAGGLVPEERLAEAICTCAVDMAHEHMLEGCQEAAEGLAEAAVRDHILIRKECEVEQRRQMLLHGKHAQPAVYRSLVHLPKSHFRSPEEEQRVKAKAQKKLRQETAKQKLGRALQHHMKWQNQRLADRNTCQQRLKQIVSEAEDSLHWSRGAMVQIRPSAYKVSSDALTNFTNLSDLCMS</sequence>
<dbReference type="Pfam" id="PF08016">
    <property type="entry name" value="PKD_channel"/>
    <property type="match status" value="1"/>
</dbReference>
<dbReference type="EMBL" id="LGRX02032732">
    <property type="protein sequence ID" value="KAK3243640.1"/>
    <property type="molecule type" value="Genomic_DNA"/>
</dbReference>
<name>A0AAE0EYE8_9CHLO</name>
<evidence type="ECO:0000256" key="3">
    <source>
        <dbReference type="ARBA" id="ARBA00022989"/>
    </source>
</evidence>
<dbReference type="PANTHER" id="PTHR45725">
    <property type="entry name" value="FORMIN HOMOLOGY 2 FAMILY MEMBER"/>
    <property type="match status" value="1"/>
</dbReference>
<comment type="subcellular location">
    <subcellularLocation>
        <location evidence="1">Membrane</location>
        <topology evidence="1">Multi-pass membrane protein</topology>
    </subcellularLocation>
</comment>
<reference evidence="9 10" key="1">
    <citation type="journal article" date="2015" name="Genome Biol. Evol.">
        <title>Comparative Genomics of a Bacterivorous Green Alga Reveals Evolutionary Causalities and Consequences of Phago-Mixotrophic Mode of Nutrition.</title>
        <authorList>
            <person name="Burns J.A."/>
            <person name="Paasch A."/>
            <person name="Narechania A."/>
            <person name="Kim E."/>
        </authorList>
    </citation>
    <scope>NUCLEOTIDE SEQUENCE [LARGE SCALE GENOMIC DNA]</scope>
    <source>
        <strain evidence="9 10">PLY_AMNH</strain>
    </source>
</reference>
<accession>A0AAE0EYE8</accession>
<evidence type="ECO:0000256" key="1">
    <source>
        <dbReference type="ARBA" id="ARBA00004141"/>
    </source>
</evidence>
<organism evidence="9 10">
    <name type="scientific">Cymbomonas tetramitiformis</name>
    <dbReference type="NCBI Taxonomy" id="36881"/>
    <lineage>
        <taxon>Eukaryota</taxon>
        <taxon>Viridiplantae</taxon>
        <taxon>Chlorophyta</taxon>
        <taxon>Pyramimonadophyceae</taxon>
        <taxon>Pyramimonadales</taxon>
        <taxon>Pyramimonadaceae</taxon>
        <taxon>Cymbomonas</taxon>
    </lineage>
</organism>
<dbReference type="Proteomes" id="UP001190700">
    <property type="component" value="Unassembled WGS sequence"/>
</dbReference>
<evidence type="ECO:0000256" key="4">
    <source>
        <dbReference type="ARBA" id="ARBA00023136"/>
    </source>
</evidence>
<proteinExistence type="predicted"/>
<feature type="transmembrane region" description="Helical" evidence="7">
    <location>
        <begin position="1949"/>
        <end position="1974"/>
    </location>
</feature>
<dbReference type="GO" id="GO:0016020">
    <property type="term" value="C:membrane"/>
    <property type="evidence" value="ECO:0007669"/>
    <property type="project" value="UniProtKB-SubCell"/>
</dbReference>
<feature type="domain" description="Polycystin cation channel PKD1/PKD2" evidence="8">
    <location>
        <begin position="1828"/>
        <end position="1971"/>
    </location>
</feature>